<dbReference type="InterPro" id="IPR002347">
    <property type="entry name" value="SDR_fam"/>
</dbReference>
<name>A0A1E5GW04_9ENTE</name>
<dbReference type="GO" id="GO:0016491">
    <property type="term" value="F:oxidoreductase activity"/>
    <property type="evidence" value="ECO:0007669"/>
    <property type="project" value="UniProtKB-KW"/>
</dbReference>
<dbReference type="InterPro" id="IPR020904">
    <property type="entry name" value="Sc_DH/Rdtase_CS"/>
</dbReference>
<keyword evidence="4" id="KW-1185">Reference proteome</keyword>
<evidence type="ECO:0000256" key="1">
    <source>
        <dbReference type="ARBA" id="ARBA00006484"/>
    </source>
</evidence>
<dbReference type="PANTHER" id="PTHR24321">
    <property type="entry name" value="DEHYDROGENASES, SHORT CHAIN"/>
    <property type="match status" value="1"/>
</dbReference>
<keyword evidence="2" id="KW-0560">Oxidoreductase</keyword>
<sequence>MKKVALIAGATTGIGKASALQLAKDGFALVLAARGEKNGLALVKEIHALGGEADFVKTDMSVEQEVKHLVDFVVKKYNKIDYYLGNQGVIYEPKMFDETPESDVDKVLNVNVKGTFFGMKHVIKQLLKQDSGNITIIASSSGIRSETGFGVYSASKRAVLGLVQDAAIEYGANNIRINAICPGGIVTPLTDSTIASMTESKFQQPRPSIALLNNGALGEPEDISSLVSYMASDHSKYMTGAVISVDGGITL</sequence>
<dbReference type="OrthoDB" id="9803333at2"/>
<dbReference type="AlphaFoldDB" id="A0A1E5GW04"/>
<dbReference type="EMBL" id="MIJY01000012">
    <property type="protein sequence ID" value="OEG16868.1"/>
    <property type="molecule type" value="Genomic_DNA"/>
</dbReference>
<accession>A0A1E5GW04</accession>
<organism evidence="3 4">
    <name type="scientific">Enterococcus termitis</name>
    <dbReference type="NCBI Taxonomy" id="332950"/>
    <lineage>
        <taxon>Bacteria</taxon>
        <taxon>Bacillati</taxon>
        <taxon>Bacillota</taxon>
        <taxon>Bacilli</taxon>
        <taxon>Lactobacillales</taxon>
        <taxon>Enterococcaceae</taxon>
        <taxon>Enterococcus</taxon>
    </lineage>
</organism>
<reference evidence="4" key="1">
    <citation type="submission" date="2016-09" db="EMBL/GenBank/DDBJ databases">
        <authorList>
            <person name="Gulvik C.A."/>
        </authorList>
    </citation>
    <scope>NUCLEOTIDE SEQUENCE [LARGE SCALE GENOMIC DNA]</scope>
    <source>
        <strain evidence="4">LMG 8895</strain>
    </source>
</reference>
<dbReference type="SUPFAM" id="SSF51735">
    <property type="entry name" value="NAD(P)-binding Rossmann-fold domains"/>
    <property type="match status" value="1"/>
</dbReference>
<evidence type="ECO:0000313" key="4">
    <source>
        <dbReference type="Proteomes" id="UP000095094"/>
    </source>
</evidence>
<comment type="similarity">
    <text evidence="1">Belongs to the short-chain dehydrogenases/reductases (SDR) family.</text>
</comment>
<dbReference type="CDD" id="cd05233">
    <property type="entry name" value="SDR_c"/>
    <property type="match status" value="1"/>
</dbReference>
<dbReference type="InterPro" id="IPR036291">
    <property type="entry name" value="NAD(P)-bd_dom_sf"/>
</dbReference>
<evidence type="ECO:0000256" key="2">
    <source>
        <dbReference type="ARBA" id="ARBA00023002"/>
    </source>
</evidence>
<dbReference type="Proteomes" id="UP000095094">
    <property type="component" value="Unassembled WGS sequence"/>
</dbReference>
<dbReference type="PRINTS" id="PR00081">
    <property type="entry name" value="GDHRDH"/>
</dbReference>
<dbReference type="RefSeq" id="WP_069663265.1">
    <property type="nucleotide sequence ID" value="NZ_JBHUJJ010000001.1"/>
</dbReference>
<dbReference type="Gene3D" id="3.40.50.720">
    <property type="entry name" value="NAD(P)-binding Rossmann-like Domain"/>
    <property type="match status" value="1"/>
</dbReference>
<dbReference type="Pfam" id="PF13561">
    <property type="entry name" value="adh_short_C2"/>
    <property type="match status" value="1"/>
</dbReference>
<dbReference type="PATRIC" id="fig|332950.4.peg.1705"/>
<protein>
    <submittedName>
        <fullName evidence="3">Short-chain dehydrogenase</fullName>
    </submittedName>
</protein>
<dbReference type="FunFam" id="3.40.50.720:FF:000084">
    <property type="entry name" value="Short-chain dehydrogenase reductase"/>
    <property type="match status" value="1"/>
</dbReference>
<dbReference type="GO" id="GO:0008206">
    <property type="term" value="P:bile acid metabolic process"/>
    <property type="evidence" value="ECO:0007669"/>
    <property type="project" value="UniProtKB-ARBA"/>
</dbReference>
<proteinExistence type="inferred from homology"/>
<dbReference type="PANTHER" id="PTHR24321:SF11">
    <property type="entry name" value="BLR0893 PROTEIN"/>
    <property type="match status" value="1"/>
</dbReference>
<gene>
    <name evidence="3" type="ORF">BCR25_04530</name>
</gene>
<evidence type="ECO:0000313" key="3">
    <source>
        <dbReference type="EMBL" id="OEG16868.1"/>
    </source>
</evidence>
<comment type="caution">
    <text evidence="3">The sequence shown here is derived from an EMBL/GenBank/DDBJ whole genome shotgun (WGS) entry which is preliminary data.</text>
</comment>
<dbReference type="PROSITE" id="PS00061">
    <property type="entry name" value="ADH_SHORT"/>
    <property type="match status" value="1"/>
</dbReference>